<sequence length="172" mass="18979">MSVLICGYLASMLGDVGVRSELETRTLSSRYLNPPSAVLPTLPPMADQQITEIAPESNPPAQQPEASEHESPQEHPKQMFPCKQSLSYYATIDADLISICAVFLRQASLPAARRSQEAGRGRQEEIVEHEVDPETVLDVAKCCRTMEGVFVPVRYCAISPIMRMRLSICTDA</sequence>
<evidence type="ECO:0000313" key="2">
    <source>
        <dbReference type="Proteomes" id="UP000814033"/>
    </source>
</evidence>
<proteinExistence type="predicted"/>
<organism evidence="1 2">
    <name type="scientific">Auriscalpium vulgare</name>
    <dbReference type="NCBI Taxonomy" id="40419"/>
    <lineage>
        <taxon>Eukaryota</taxon>
        <taxon>Fungi</taxon>
        <taxon>Dikarya</taxon>
        <taxon>Basidiomycota</taxon>
        <taxon>Agaricomycotina</taxon>
        <taxon>Agaricomycetes</taxon>
        <taxon>Russulales</taxon>
        <taxon>Auriscalpiaceae</taxon>
        <taxon>Auriscalpium</taxon>
    </lineage>
</organism>
<name>A0ACB8RLW0_9AGAM</name>
<keyword evidence="2" id="KW-1185">Reference proteome</keyword>
<reference evidence="1" key="1">
    <citation type="submission" date="2021-02" db="EMBL/GenBank/DDBJ databases">
        <authorList>
            <consortium name="DOE Joint Genome Institute"/>
            <person name="Ahrendt S."/>
            <person name="Looney B.P."/>
            <person name="Miyauchi S."/>
            <person name="Morin E."/>
            <person name="Drula E."/>
            <person name="Courty P.E."/>
            <person name="Chicoki N."/>
            <person name="Fauchery L."/>
            <person name="Kohler A."/>
            <person name="Kuo A."/>
            <person name="Labutti K."/>
            <person name="Pangilinan J."/>
            <person name="Lipzen A."/>
            <person name="Riley R."/>
            <person name="Andreopoulos W."/>
            <person name="He G."/>
            <person name="Johnson J."/>
            <person name="Barry K.W."/>
            <person name="Grigoriev I.V."/>
            <person name="Nagy L."/>
            <person name="Hibbett D."/>
            <person name="Henrissat B."/>
            <person name="Matheny P.B."/>
            <person name="Labbe J."/>
            <person name="Martin F."/>
        </authorList>
    </citation>
    <scope>NUCLEOTIDE SEQUENCE</scope>
    <source>
        <strain evidence="1">FP105234-sp</strain>
    </source>
</reference>
<gene>
    <name evidence="1" type="ORF">FA95DRAFT_186237</name>
</gene>
<reference evidence="1" key="2">
    <citation type="journal article" date="2022" name="New Phytol.">
        <title>Evolutionary transition to the ectomycorrhizal habit in the genomes of a hyperdiverse lineage of mushroom-forming fungi.</title>
        <authorList>
            <person name="Looney B."/>
            <person name="Miyauchi S."/>
            <person name="Morin E."/>
            <person name="Drula E."/>
            <person name="Courty P.E."/>
            <person name="Kohler A."/>
            <person name="Kuo A."/>
            <person name="LaButti K."/>
            <person name="Pangilinan J."/>
            <person name="Lipzen A."/>
            <person name="Riley R."/>
            <person name="Andreopoulos W."/>
            <person name="He G."/>
            <person name="Johnson J."/>
            <person name="Nolan M."/>
            <person name="Tritt A."/>
            <person name="Barry K.W."/>
            <person name="Grigoriev I.V."/>
            <person name="Nagy L.G."/>
            <person name="Hibbett D."/>
            <person name="Henrissat B."/>
            <person name="Matheny P.B."/>
            <person name="Labbe J."/>
            <person name="Martin F.M."/>
        </authorList>
    </citation>
    <scope>NUCLEOTIDE SEQUENCE</scope>
    <source>
        <strain evidence="1">FP105234-sp</strain>
    </source>
</reference>
<comment type="caution">
    <text evidence="1">The sequence shown here is derived from an EMBL/GenBank/DDBJ whole genome shotgun (WGS) entry which is preliminary data.</text>
</comment>
<evidence type="ECO:0000313" key="1">
    <source>
        <dbReference type="EMBL" id="KAI0044954.1"/>
    </source>
</evidence>
<dbReference type="EMBL" id="MU275966">
    <property type="protein sequence ID" value="KAI0044954.1"/>
    <property type="molecule type" value="Genomic_DNA"/>
</dbReference>
<accession>A0ACB8RLW0</accession>
<protein>
    <submittedName>
        <fullName evidence="1">Uncharacterized protein</fullName>
    </submittedName>
</protein>
<dbReference type="Proteomes" id="UP000814033">
    <property type="component" value="Unassembled WGS sequence"/>
</dbReference>